<accession>A0ABS1V6K6</accession>
<dbReference type="RefSeq" id="WP_202825680.1">
    <property type="nucleotide sequence ID" value="NZ_JAEUXJ010000004.1"/>
</dbReference>
<keyword evidence="1" id="KW-1133">Transmembrane helix</keyword>
<dbReference type="Proteomes" id="UP000606490">
    <property type="component" value="Unassembled WGS sequence"/>
</dbReference>
<gene>
    <name evidence="2" type="ORF">JMJ55_11410</name>
</gene>
<sequence>MARFLWSAGTILVALGIAAQLFGWDAIMWIPSAVLDALLWIPQAVVEALREDPRTYGVILAGLALMLVARLLSRRG</sequence>
<evidence type="ECO:0000256" key="1">
    <source>
        <dbReference type="SAM" id="Phobius"/>
    </source>
</evidence>
<evidence type="ECO:0008006" key="4">
    <source>
        <dbReference type="Google" id="ProtNLM"/>
    </source>
</evidence>
<keyword evidence="1" id="KW-0472">Membrane</keyword>
<comment type="caution">
    <text evidence="2">The sequence shown here is derived from an EMBL/GenBank/DDBJ whole genome shotgun (WGS) entry which is preliminary data.</text>
</comment>
<dbReference type="EMBL" id="JAEUXJ010000004">
    <property type="protein sequence ID" value="MBL6455933.1"/>
    <property type="molecule type" value="Genomic_DNA"/>
</dbReference>
<organism evidence="2 3">
    <name type="scientific">Belnapia mucosa</name>
    <dbReference type="NCBI Taxonomy" id="2804532"/>
    <lineage>
        <taxon>Bacteria</taxon>
        <taxon>Pseudomonadati</taxon>
        <taxon>Pseudomonadota</taxon>
        <taxon>Alphaproteobacteria</taxon>
        <taxon>Acetobacterales</taxon>
        <taxon>Roseomonadaceae</taxon>
        <taxon>Belnapia</taxon>
    </lineage>
</organism>
<keyword evidence="1" id="KW-0812">Transmembrane</keyword>
<name>A0ABS1V6K6_9PROT</name>
<keyword evidence="3" id="KW-1185">Reference proteome</keyword>
<reference evidence="2 3" key="1">
    <citation type="submission" date="2021-01" db="EMBL/GenBank/DDBJ databases">
        <title>Belnapia mucosa sp. nov. and Belnapia arida sp. nov., isolated from the Tabernas Desert (Almeria, Spain).</title>
        <authorList>
            <person name="Molina-Menor E."/>
            <person name="Vidal-Verdu A."/>
            <person name="Calonge A."/>
            <person name="Satari L."/>
            <person name="Pereto Magraner J."/>
            <person name="Porcar Miralles M."/>
        </authorList>
    </citation>
    <scope>NUCLEOTIDE SEQUENCE [LARGE SCALE GENOMIC DNA]</scope>
    <source>
        <strain evidence="2 3">T6</strain>
    </source>
</reference>
<proteinExistence type="predicted"/>
<evidence type="ECO:0000313" key="3">
    <source>
        <dbReference type="Proteomes" id="UP000606490"/>
    </source>
</evidence>
<protein>
    <recommendedName>
        <fullName evidence="4">DUF2127 domain-containing protein</fullName>
    </recommendedName>
</protein>
<feature type="transmembrane region" description="Helical" evidence="1">
    <location>
        <begin position="55"/>
        <end position="73"/>
    </location>
</feature>
<evidence type="ECO:0000313" key="2">
    <source>
        <dbReference type="EMBL" id="MBL6455933.1"/>
    </source>
</evidence>